<evidence type="ECO:0000313" key="2">
    <source>
        <dbReference type="EMBL" id="KAK2956942.1"/>
    </source>
</evidence>
<feature type="region of interest" description="Disordered" evidence="1">
    <location>
        <begin position="351"/>
        <end position="397"/>
    </location>
</feature>
<dbReference type="EMBL" id="JARBJD010000050">
    <property type="protein sequence ID" value="KAK2956942.1"/>
    <property type="molecule type" value="Genomic_DNA"/>
</dbReference>
<name>A0ABQ9XZL0_9EUKA</name>
<feature type="compositionally biased region" description="Polar residues" evidence="1">
    <location>
        <begin position="375"/>
        <end position="397"/>
    </location>
</feature>
<feature type="compositionally biased region" description="Basic and acidic residues" evidence="1">
    <location>
        <begin position="10"/>
        <end position="19"/>
    </location>
</feature>
<proteinExistence type="predicted"/>
<dbReference type="Proteomes" id="UP001281761">
    <property type="component" value="Unassembled WGS sequence"/>
</dbReference>
<feature type="region of interest" description="Disordered" evidence="1">
    <location>
        <begin position="1"/>
        <end position="21"/>
    </location>
</feature>
<evidence type="ECO:0000256" key="1">
    <source>
        <dbReference type="SAM" id="MobiDB-lite"/>
    </source>
</evidence>
<accession>A0ABQ9XZL0</accession>
<reference evidence="2 3" key="1">
    <citation type="journal article" date="2022" name="bioRxiv">
        <title>Genomics of Preaxostyla Flagellates Illuminates Evolutionary Transitions and the Path Towards Mitochondrial Loss.</title>
        <authorList>
            <person name="Novak L.V.F."/>
            <person name="Treitli S.C."/>
            <person name="Pyrih J."/>
            <person name="Halakuc P."/>
            <person name="Pipaliya S.V."/>
            <person name="Vacek V."/>
            <person name="Brzon O."/>
            <person name="Soukal P."/>
            <person name="Eme L."/>
            <person name="Dacks J.B."/>
            <person name="Karnkowska A."/>
            <person name="Elias M."/>
            <person name="Hampl V."/>
        </authorList>
    </citation>
    <scope>NUCLEOTIDE SEQUENCE [LARGE SCALE GENOMIC DNA]</scope>
    <source>
        <strain evidence="2">NAU3</strain>
        <tissue evidence="2">Gut</tissue>
    </source>
</reference>
<gene>
    <name evidence="2" type="ORF">BLNAU_8017</name>
</gene>
<keyword evidence="3" id="KW-1185">Reference proteome</keyword>
<organism evidence="2 3">
    <name type="scientific">Blattamonas nauphoetae</name>
    <dbReference type="NCBI Taxonomy" id="2049346"/>
    <lineage>
        <taxon>Eukaryota</taxon>
        <taxon>Metamonada</taxon>
        <taxon>Preaxostyla</taxon>
        <taxon>Oxymonadida</taxon>
        <taxon>Blattamonas</taxon>
    </lineage>
</organism>
<sequence>MLGTFTPPGREYRSAKDEMPTQPEVGVTLASVCVRLRNDCAEKQGEANADEFVSDWLDEKWRWSVECDWIAVRRGSIGERGVDPTLFENGGLSVTTGMCDFPFRTSNESGSRPRFFICFVSMTSSARLRAVEHRGKMDQQFVWKLARHSEDCSVEDVRAFQEISTESRRASAKCLCPLRRVSCEATVSKVRLLEIWLGDVVLDLAYAHHLLPLFPLLFPLSTPSLLSSSNTIELGVEQMQCYVQTPQRLIVFCLNASFAFHVHPQRPARREKSHYVTQQNVRKERKEEGFSHDIRRVMDQMPKLPAWRRNSSLEAIQTTPRPVQSQCEGRGNCDEYCDVFVFTSNEVGCASNHGTSPRDSLSGATGREAIEPPKSCSQQARLDTASKIGTQAEAQRS</sequence>
<evidence type="ECO:0000313" key="3">
    <source>
        <dbReference type="Proteomes" id="UP001281761"/>
    </source>
</evidence>
<feature type="compositionally biased region" description="Polar residues" evidence="1">
    <location>
        <begin position="351"/>
        <end position="363"/>
    </location>
</feature>
<comment type="caution">
    <text evidence="2">The sequence shown here is derived from an EMBL/GenBank/DDBJ whole genome shotgun (WGS) entry which is preliminary data.</text>
</comment>
<protein>
    <submittedName>
        <fullName evidence="2">Uncharacterized protein</fullName>
    </submittedName>
</protein>